<dbReference type="InParanoid" id="G5B9M4"/>
<name>G5B9M4_HETGA</name>
<protein>
    <submittedName>
        <fullName evidence="2">Uncharacterized protein</fullName>
    </submittedName>
</protein>
<feature type="region of interest" description="Disordered" evidence="1">
    <location>
        <begin position="133"/>
        <end position="152"/>
    </location>
</feature>
<evidence type="ECO:0000256" key="1">
    <source>
        <dbReference type="SAM" id="MobiDB-lite"/>
    </source>
</evidence>
<dbReference type="AlphaFoldDB" id="G5B9M4"/>
<sequence length="152" mass="16068">MRSRGVGTKGLESQLRSYDFGWWSGVTISSASAKPGEDREDEGKASPVTPGDPPPGPAVHSADPARSAGQYAGGRCKQRLKSRTGVPAAQQPDPGGRAEGTAGRGRGQGDPSRAPLCGDSRTPRAFLALRSPLRREGRWALRSPVASRWRPP</sequence>
<dbReference type="EMBL" id="JH169124">
    <property type="protein sequence ID" value="EHB05985.1"/>
    <property type="molecule type" value="Genomic_DNA"/>
</dbReference>
<reference evidence="2 3" key="1">
    <citation type="journal article" date="2011" name="Nature">
        <title>Genome sequencing reveals insights into physiology and longevity of the naked mole rat.</title>
        <authorList>
            <person name="Kim E.B."/>
            <person name="Fang X."/>
            <person name="Fushan A.A."/>
            <person name="Huang Z."/>
            <person name="Lobanov A.V."/>
            <person name="Han L."/>
            <person name="Marino S.M."/>
            <person name="Sun X."/>
            <person name="Turanov A.A."/>
            <person name="Yang P."/>
            <person name="Yim S.H."/>
            <person name="Zhao X."/>
            <person name="Kasaikina M.V."/>
            <person name="Stoletzki N."/>
            <person name="Peng C."/>
            <person name="Polak P."/>
            <person name="Xiong Z."/>
            <person name="Kiezun A."/>
            <person name="Zhu Y."/>
            <person name="Chen Y."/>
            <person name="Kryukov G.V."/>
            <person name="Zhang Q."/>
            <person name="Peshkin L."/>
            <person name="Yang L."/>
            <person name="Bronson R.T."/>
            <person name="Buffenstein R."/>
            <person name="Wang B."/>
            <person name="Han C."/>
            <person name="Li Q."/>
            <person name="Chen L."/>
            <person name="Zhao W."/>
            <person name="Sunyaev S.R."/>
            <person name="Park T.J."/>
            <person name="Zhang G."/>
            <person name="Wang J."/>
            <person name="Gladyshev V.N."/>
        </authorList>
    </citation>
    <scope>NUCLEOTIDE SEQUENCE [LARGE SCALE GENOMIC DNA]</scope>
</reference>
<organism evidence="2 3">
    <name type="scientific">Heterocephalus glaber</name>
    <name type="common">Naked mole rat</name>
    <dbReference type="NCBI Taxonomy" id="10181"/>
    <lineage>
        <taxon>Eukaryota</taxon>
        <taxon>Metazoa</taxon>
        <taxon>Chordata</taxon>
        <taxon>Craniata</taxon>
        <taxon>Vertebrata</taxon>
        <taxon>Euteleostomi</taxon>
        <taxon>Mammalia</taxon>
        <taxon>Eutheria</taxon>
        <taxon>Euarchontoglires</taxon>
        <taxon>Glires</taxon>
        <taxon>Rodentia</taxon>
        <taxon>Hystricomorpha</taxon>
        <taxon>Bathyergidae</taxon>
        <taxon>Heterocephalus</taxon>
    </lineage>
</organism>
<evidence type="ECO:0000313" key="3">
    <source>
        <dbReference type="Proteomes" id="UP000006813"/>
    </source>
</evidence>
<accession>G5B9M4</accession>
<feature type="region of interest" description="Disordered" evidence="1">
    <location>
        <begin position="29"/>
        <end position="122"/>
    </location>
</feature>
<feature type="compositionally biased region" description="Basic and acidic residues" evidence="1">
    <location>
        <begin position="35"/>
        <end position="44"/>
    </location>
</feature>
<evidence type="ECO:0000313" key="2">
    <source>
        <dbReference type="EMBL" id="EHB05985.1"/>
    </source>
</evidence>
<dbReference type="Proteomes" id="UP000006813">
    <property type="component" value="Unassembled WGS sequence"/>
</dbReference>
<proteinExistence type="predicted"/>
<gene>
    <name evidence="2" type="ORF">GW7_20059</name>
</gene>